<evidence type="ECO:0000256" key="6">
    <source>
        <dbReference type="ARBA" id="ARBA00022989"/>
    </source>
</evidence>
<feature type="transmembrane region" description="Helical" evidence="12">
    <location>
        <begin position="188"/>
        <end position="207"/>
    </location>
</feature>
<keyword evidence="10 12" id="KW-0472">Membrane</keyword>
<dbReference type="CDD" id="cd03505">
    <property type="entry name" value="Delta9-FADS-like"/>
    <property type="match status" value="1"/>
</dbReference>
<gene>
    <name evidence="14" type="ORF">DQQ10_03640</name>
</gene>
<feature type="transmembrane region" description="Helical" evidence="12">
    <location>
        <begin position="157"/>
        <end position="176"/>
    </location>
</feature>
<evidence type="ECO:0000313" key="15">
    <source>
        <dbReference type="Proteomes" id="UP000251889"/>
    </source>
</evidence>
<dbReference type="GO" id="GO:0006633">
    <property type="term" value="P:fatty acid biosynthetic process"/>
    <property type="evidence" value="ECO:0007669"/>
    <property type="project" value="UniProtKB-KW"/>
</dbReference>
<evidence type="ECO:0000256" key="7">
    <source>
        <dbReference type="ARBA" id="ARBA00023002"/>
    </source>
</evidence>
<reference evidence="14 15" key="1">
    <citation type="submission" date="2018-06" db="EMBL/GenBank/DDBJ databases">
        <title>Chryseolinea flavus sp. nov., a member of the phylum Bacteroidetes isolated from soil.</title>
        <authorList>
            <person name="Li Y."/>
            <person name="Wang J."/>
        </authorList>
    </citation>
    <scope>NUCLEOTIDE SEQUENCE [LARGE SCALE GENOMIC DNA]</scope>
    <source>
        <strain evidence="14 15">SDU1-6</strain>
    </source>
</reference>
<evidence type="ECO:0000256" key="12">
    <source>
        <dbReference type="SAM" id="Phobius"/>
    </source>
</evidence>
<evidence type="ECO:0000256" key="2">
    <source>
        <dbReference type="ARBA" id="ARBA00008749"/>
    </source>
</evidence>
<keyword evidence="6 12" id="KW-1133">Transmembrane helix</keyword>
<dbReference type="RefSeq" id="WP_112745408.1">
    <property type="nucleotide sequence ID" value="NZ_QMFY01000001.1"/>
</dbReference>
<keyword evidence="9" id="KW-0443">Lipid metabolism</keyword>
<dbReference type="GO" id="GO:0016020">
    <property type="term" value="C:membrane"/>
    <property type="evidence" value="ECO:0007669"/>
    <property type="project" value="UniProtKB-SubCell"/>
</dbReference>
<evidence type="ECO:0000256" key="4">
    <source>
        <dbReference type="ARBA" id="ARBA00022692"/>
    </source>
</evidence>
<dbReference type="GO" id="GO:0016717">
    <property type="term" value="F:oxidoreductase activity, acting on paired donors, with oxidation of a pair of donors resulting in the reduction of molecular oxygen to two molecules of water"/>
    <property type="evidence" value="ECO:0007669"/>
    <property type="project" value="InterPro"/>
</dbReference>
<keyword evidence="3" id="KW-0444">Lipid biosynthesis</keyword>
<keyword evidence="15" id="KW-1185">Reference proteome</keyword>
<evidence type="ECO:0000256" key="8">
    <source>
        <dbReference type="ARBA" id="ARBA00023004"/>
    </source>
</evidence>
<dbReference type="InterPro" id="IPR015876">
    <property type="entry name" value="Acyl-CoA_DS"/>
</dbReference>
<evidence type="ECO:0000256" key="10">
    <source>
        <dbReference type="ARBA" id="ARBA00023136"/>
    </source>
</evidence>
<keyword evidence="5" id="KW-0276">Fatty acid metabolism</keyword>
<accession>A0A364Y8F7</accession>
<evidence type="ECO:0000256" key="1">
    <source>
        <dbReference type="ARBA" id="ARBA00004141"/>
    </source>
</evidence>
<proteinExistence type="inferred from homology"/>
<evidence type="ECO:0000256" key="11">
    <source>
        <dbReference type="ARBA" id="ARBA00023160"/>
    </source>
</evidence>
<dbReference type="AlphaFoldDB" id="A0A364Y8F7"/>
<comment type="similarity">
    <text evidence="2">Belongs to the fatty acid desaturase type 2 family.</text>
</comment>
<evidence type="ECO:0000313" key="14">
    <source>
        <dbReference type="EMBL" id="RAW03193.1"/>
    </source>
</evidence>
<keyword evidence="4 12" id="KW-0812">Transmembrane</keyword>
<dbReference type="OrthoDB" id="19906at2"/>
<evidence type="ECO:0000256" key="9">
    <source>
        <dbReference type="ARBA" id="ARBA00023098"/>
    </source>
</evidence>
<dbReference type="Pfam" id="PF00487">
    <property type="entry name" value="FA_desaturase"/>
    <property type="match status" value="1"/>
</dbReference>
<protein>
    <submittedName>
        <fullName evidence="14">Acyl-CoA desaturase</fullName>
    </submittedName>
</protein>
<name>A0A364Y8F7_9BACT</name>
<organism evidence="14 15">
    <name type="scientific">Pseudochryseolinea flava</name>
    <dbReference type="NCBI Taxonomy" id="2059302"/>
    <lineage>
        <taxon>Bacteria</taxon>
        <taxon>Pseudomonadati</taxon>
        <taxon>Bacteroidota</taxon>
        <taxon>Cytophagia</taxon>
        <taxon>Cytophagales</taxon>
        <taxon>Fulvivirgaceae</taxon>
        <taxon>Pseudochryseolinea</taxon>
    </lineage>
</organism>
<dbReference type="PANTHER" id="PTHR11351">
    <property type="entry name" value="ACYL-COA DESATURASE"/>
    <property type="match status" value="1"/>
</dbReference>
<dbReference type="PANTHER" id="PTHR11351:SF31">
    <property type="entry name" value="DESATURASE 1, ISOFORM A-RELATED"/>
    <property type="match status" value="1"/>
</dbReference>
<evidence type="ECO:0000256" key="3">
    <source>
        <dbReference type="ARBA" id="ARBA00022516"/>
    </source>
</evidence>
<keyword evidence="8" id="KW-0408">Iron</keyword>
<feature type="domain" description="Fatty acid desaturase" evidence="13">
    <location>
        <begin position="44"/>
        <end position="258"/>
    </location>
</feature>
<dbReference type="Proteomes" id="UP000251889">
    <property type="component" value="Unassembled WGS sequence"/>
</dbReference>
<evidence type="ECO:0000259" key="13">
    <source>
        <dbReference type="Pfam" id="PF00487"/>
    </source>
</evidence>
<comment type="caution">
    <text evidence="14">The sequence shown here is derived from an EMBL/GenBank/DDBJ whole genome shotgun (WGS) entry which is preliminary data.</text>
</comment>
<sequence>MATTSSSLQPEIRNKPILKQEVAFAIVHLVPLAAFFVPVTTFDWIVCAVLYLIRMFWVTGGYHRYFAHKSYKTSRFFQFIIAFMSQTSAQKGALWWAAHHRHHHRHSDTPADPHSMKIYGFWYSHIGWIVGPDFKKTDYKTIGDYAKYPELVWLNKYHFVPPLALALFVTALGGIVNGGSITEMFTHHGMSTLLVGFFLSTVILYHATFSINSIMHKIGFQRYESNDESRNSIWLALLTLGEGWHNNHHYYETASRQGFFWWEIDITYYILRSFAAVGLIWDLKGVPNHVKYSKNKAHAAQLRKEYEVKKEEMELQKSA</sequence>
<keyword evidence="7" id="KW-0560">Oxidoreductase</keyword>
<keyword evidence="11" id="KW-0275">Fatty acid biosynthesis</keyword>
<comment type="subcellular location">
    <subcellularLocation>
        <location evidence="1">Membrane</location>
        <topology evidence="1">Multi-pass membrane protein</topology>
    </subcellularLocation>
</comment>
<evidence type="ECO:0000256" key="5">
    <source>
        <dbReference type="ARBA" id="ARBA00022832"/>
    </source>
</evidence>
<dbReference type="PRINTS" id="PR00075">
    <property type="entry name" value="FACDDSATRASE"/>
</dbReference>
<dbReference type="EMBL" id="QMFY01000001">
    <property type="protein sequence ID" value="RAW03193.1"/>
    <property type="molecule type" value="Genomic_DNA"/>
</dbReference>
<dbReference type="InterPro" id="IPR005804">
    <property type="entry name" value="FA_desaturase_dom"/>
</dbReference>